<accession>A0A6S6U7G9</accession>
<evidence type="ECO:0000256" key="11">
    <source>
        <dbReference type="ARBA" id="ARBA00023160"/>
    </source>
</evidence>
<keyword evidence="11 13" id="KW-0275">Fatty acid biosynthesis</keyword>
<evidence type="ECO:0000259" key="15">
    <source>
        <dbReference type="PROSITE" id="PS50980"/>
    </source>
</evidence>
<dbReference type="Pfam" id="PF01039">
    <property type="entry name" value="Carboxyl_trans"/>
    <property type="match status" value="1"/>
</dbReference>
<dbReference type="InterPro" id="IPR029045">
    <property type="entry name" value="ClpP/crotonase-like_dom_sf"/>
</dbReference>
<evidence type="ECO:0000256" key="1">
    <source>
        <dbReference type="ARBA" id="ARBA00004496"/>
    </source>
</evidence>
<dbReference type="HAMAP" id="MF_01395">
    <property type="entry name" value="AcetylCoA_CT_beta"/>
    <property type="match status" value="1"/>
</dbReference>
<name>A0A6S6U7G9_9BACT</name>
<keyword evidence="10 13" id="KW-0443">Lipid metabolism</keyword>
<evidence type="ECO:0000256" key="10">
    <source>
        <dbReference type="ARBA" id="ARBA00023098"/>
    </source>
</evidence>
<keyword evidence="5 13" id="KW-0547">Nucleotide-binding</keyword>
<dbReference type="PRINTS" id="PR01070">
    <property type="entry name" value="ACCCTRFRASEB"/>
</dbReference>
<dbReference type="InterPro" id="IPR000438">
    <property type="entry name" value="Acetyl_CoA_COase_Trfase_b_su"/>
</dbReference>
<dbReference type="GO" id="GO:0005524">
    <property type="term" value="F:ATP binding"/>
    <property type="evidence" value="ECO:0007669"/>
    <property type="project" value="UniProtKB-KW"/>
</dbReference>
<evidence type="ECO:0000256" key="14">
    <source>
        <dbReference type="SAM" id="MobiDB-lite"/>
    </source>
</evidence>
<keyword evidence="13" id="KW-0963">Cytoplasm</keyword>
<evidence type="ECO:0000256" key="7">
    <source>
        <dbReference type="ARBA" id="ARBA00022832"/>
    </source>
</evidence>
<feature type="domain" description="CoA carboxyltransferase N-terminal" evidence="15">
    <location>
        <begin position="25"/>
        <end position="282"/>
    </location>
</feature>
<feature type="zinc finger region" description="C4-type" evidence="13">
    <location>
        <begin position="29"/>
        <end position="51"/>
    </location>
</feature>
<keyword evidence="9 13" id="KW-0067">ATP-binding</keyword>
<evidence type="ECO:0000256" key="2">
    <source>
        <dbReference type="ARBA" id="ARBA00022516"/>
    </source>
</evidence>
<organism evidence="16">
    <name type="scientific">uncultured Aureispira sp</name>
    <dbReference type="NCBI Taxonomy" id="1331704"/>
    <lineage>
        <taxon>Bacteria</taxon>
        <taxon>Pseudomonadati</taxon>
        <taxon>Bacteroidota</taxon>
        <taxon>Saprospiria</taxon>
        <taxon>Saprospirales</taxon>
        <taxon>Saprospiraceae</taxon>
        <taxon>Aureispira</taxon>
        <taxon>environmental samples</taxon>
    </lineage>
</organism>
<gene>
    <name evidence="13" type="primary">accD</name>
    <name evidence="16" type="ORF">HELGO_WM27133</name>
</gene>
<dbReference type="GO" id="GO:0003989">
    <property type="term" value="F:acetyl-CoA carboxylase activity"/>
    <property type="evidence" value="ECO:0007669"/>
    <property type="project" value="InterPro"/>
</dbReference>
<dbReference type="GO" id="GO:0016743">
    <property type="term" value="F:carboxyl- or carbamoyltransferase activity"/>
    <property type="evidence" value="ECO:0007669"/>
    <property type="project" value="UniProtKB-UniRule"/>
</dbReference>
<keyword evidence="3 13" id="KW-0808">Transferase</keyword>
<dbReference type="GO" id="GO:2001295">
    <property type="term" value="P:malonyl-CoA biosynthetic process"/>
    <property type="evidence" value="ECO:0007669"/>
    <property type="project" value="UniProtKB-UniRule"/>
</dbReference>
<dbReference type="InterPro" id="IPR041010">
    <property type="entry name" value="Znf-ACC"/>
</dbReference>
<comment type="function">
    <text evidence="12 13">Component of the acetyl coenzyme A carboxylase (ACC) complex. Biotin carboxylase (BC) catalyzes the carboxylation of biotin on its carrier protein (BCCP) and then the CO(2) group is transferred by the transcarboxylase to acetyl-CoA to form malonyl-CoA.</text>
</comment>
<evidence type="ECO:0000256" key="8">
    <source>
        <dbReference type="ARBA" id="ARBA00022833"/>
    </source>
</evidence>
<dbReference type="Gene3D" id="3.90.226.10">
    <property type="entry name" value="2-enoyl-CoA Hydratase, Chain A, domain 1"/>
    <property type="match status" value="1"/>
</dbReference>
<keyword evidence="2 13" id="KW-0444">Lipid biosynthesis</keyword>
<feature type="binding site" evidence="13">
    <location>
        <position position="32"/>
    </location>
    <ligand>
        <name>Zn(2+)</name>
        <dbReference type="ChEBI" id="CHEBI:29105"/>
    </ligand>
</feature>
<evidence type="ECO:0000256" key="9">
    <source>
        <dbReference type="ARBA" id="ARBA00022840"/>
    </source>
</evidence>
<dbReference type="NCBIfam" id="TIGR00515">
    <property type="entry name" value="accD"/>
    <property type="match status" value="1"/>
</dbReference>
<dbReference type="GO" id="GO:0006633">
    <property type="term" value="P:fatty acid biosynthetic process"/>
    <property type="evidence" value="ECO:0007669"/>
    <property type="project" value="UniProtKB-KW"/>
</dbReference>
<dbReference type="InterPro" id="IPR011762">
    <property type="entry name" value="COA_CT_N"/>
</dbReference>
<dbReference type="GO" id="GO:0009317">
    <property type="term" value="C:acetyl-CoA carboxylase complex"/>
    <property type="evidence" value="ECO:0007669"/>
    <property type="project" value="InterPro"/>
</dbReference>
<evidence type="ECO:0000256" key="12">
    <source>
        <dbReference type="ARBA" id="ARBA00025280"/>
    </source>
</evidence>
<evidence type="ECO:0000256" key="3">
    <source>
        <dbReference type="ARBA" id="ARBA00022679"/>
    </source>
</evidence>
<dbReference type="PANTHER" id="PTHR42995">
    <property type="entry name" value="ACETYL-COENZYME A CARBOXYLASE CARBOXYL TRANSFERASE SUBUNIT BETA, CHLOROPLASTIC"/>
    <property type="match status" value="1"/>
</dbReference>
<keyword evidence="4 13" id="KW-0479">Metal-binding</keyword>
<keyword evidence="7 13" id="KW-0276">Fatty acid metabolism</keyword>
<dbReference type="UniPathway" id="UPA00655">
    <property type="reaction ID" value="UER00711"/>
</dbReference>
<feature type="compositionally biased region" description="Basic and acidic residues" evidence="14">
    <location>
        <begin position="1"/>
        <end position="10"/>
    </location>
</feature>
<protein>
    <recommendedName>
        <fullName evidence="13">Acetyl-coenzyme A carboxylase carboxyl transferase subunit beta</fullName>
        <shortName evidence="13">ACCase subunit beta</shortName>
        <shortName evidence="13">Acetyl-CoA carboxylase carboxyltransferase subunit beta</shortName>
        <ecNumber evidence="13">2.1.3.15</ecNumber>
    </recommendedName>
</protein>
<comment type="pathway">
    <text evidence="13">Lipid metabolism; malonyl-CoA biosynthesis; malonyl-CoA from acetyl-CoA: step 1/1.</text>
</comment>
<dbReference type="InterPro" id="IPR034733">
    <property type="entry name" value="AcCoA_carboxyl_beta"/>
</dbReference>
<feature type="binding site" evidence="13">
    <location>
        <position position="48"/>
    </location>
    <ligand>
        <name>Zn(2+)</name>
        <dbReference type="ChEBI" id="CHEBI:29105"/>
    </ligand>
</feature>
<keyword evidence="8 13" id="KW-0862">Zinc</keyword>
<dbReference type="PANTHER" id="PTHR42995:SF5">
    <property type="entry name" value="ACETYL-COENZYME A CARBOXYLASE CARBOXYL TRANSFERASE SUBUNIT BETA, CHLOROPLASTIC"/>
    <property type="match status" value="1"/>
</dbReference>
<comment type="subunit">
    <text evidence="13">Acetyl-CoA carboxylase is a heterohexamer composed of biotin carboxyl carrier protein (AccB), biotin carboxylase (AccC) and two subunits each of ACCase subunit alpha (AccA) and ACCase subunit beta (AccD).</text>
</comment>
<evidence type="ECO:0000256" key="5">
    <source>
        <dbReference type="ARBA" id="ARBA00022741"/>
    </source>
</evidence>
<evidence type="ECO:0000256" key="13">
    <source>
        <dbReference type="HAMAP-Rule" id="MF_01395"/>
    </source>
</evidence>
<dbReference type="Pfam" id="PF17848">
    <property type="entry name" value="Zn_ribbon_ACC"/>
    <property type="match status" value="1"/>
</dbReference>
<dbReference type="EC" id="2.1.3.15" evidence="13"/>
<evidence type="ECO:0000313" key="16">
    <source>
        <dbReference type="EMBL" id="CAA6830285.1"/>
    </source>
</evidence>
<reference evidence="16" key="1">
    <citation type="submission" date="2020-01" db="EMBL/GenBank/DDBJ databases">
        <authorList>
            <person name="Meier V. D."/>
            <person name="Meier V D."/>
        </authorList>
    </citation>
    <scope>NUCLEOTIDE SEQUENCE</scope>
    <source>
        <strain evidence="16">HLG_WM_MAG_10</strain>
    </source>
</reference>
<proteinExistence type="inferred from homology"/>
<keyword evidence="6 13" id="KW-0863">Zinc-finger</keyword>
<comment type="subcellular location">
    <subcellularLocation>
        <location evidence="1 13">Cytoplasm</location>
    </subcellularLocation>
</comment>
<dbReference type="EMBL" id="CACVAQ010000545">
    <property type="protein sequence ID" value="CAA6830285.1"/>
    <property type="molecule type" value="Genomic_DNA"/>
</dbReference>
<dbReference type="AlphaFoldDB" id="A0A6S6U7G9"/>
<keyword evidence="16" id="KW-0436">Ligase</keyword>
<comment type="similarity">
    <text evidence="13">Belongs to the AccD/PCCB family.</text>
</comment>
<evidence type="ECO:0000256" key="6">
    <source>
        <dbReference type="ARBA" id="ARBA00022771"/>
    </source>
</evidence>
<dbReference type="SUPFAM" id="SSF52096">
    <property type="entry name" value="ClpP/crotonase"/>
    <property type="match status" value="1"/>
</dbReference>
<evidence type="ECO:0000256" key="4">
    <source>
        <dbReference type="ARBA" id="ARBA00022723"/>
    </source>
</evidence>
<comment type="catalytic activity">
    <reaction evidence="13">
        <text>N(6)-carboxybiotinyl-L-lysyl-[protein] + acetyl-CoA = N(6)-biotinyl-L-lysyl-[protein] + malonyl-CoA</text>
        <dbReference type="Rhea" id="RHEA:54728"/>
        <dbReference type="Rhea" id="RHEA-COMP:10505"/>
        <dbReference type="Rhea" id="RHEA-COMP:10506"/>
        <dbReference type="ChEBI" id="CHEBI:57288"/>
        <dbReference type="ChEBI" id="CHEBI:57384"/>
        <dbReference type="ChEBI" id="CHEBI:83144"/>
        <dbReference type="ChEBI" id="CHEBI:83145"/>
        <dbReference type="EC" id="2.1.3.15"/>
    </reaction>
</comment>
<dbReference type="GO" id="GO:0008270">
    <property type="term" value="F:zinc ion binding"/>
    <property type="evidence" value="ECO:0007669"/>
    <property type="project" value="UniProtKB-UniRule"/>
</dbReference>
<feature type="binding site" evidence="13">
    <location>
        <position position="29"/>
    </location>
    <ligand>
        <name>Zn(2+)</name>
        <dbReference type="ChEBI" id="CHEBI:29105"/>
    </ligand>
</feature>
<dbReference type="PROSITE" id="PS50980">
    <property type="entry name" value="COA_CT_NTER"/>
    <property type="match status" value="1"/>
</dbReference>
<feature type="region of interest" description="Disordered" evidence="14">
    <location>
        <begin position="1"/>
        <end position="22"/>
    </location>
</feature>
<comment type="cofactor">
    <cofactor evidence="13">
        <name>Zn(2+)</name>
        <dbReference type="ChEBI" id="CHEBI:29105"/>
    </cofactor>
    <text evidence="13">Binds 1 zinc ion per subunit.</text>
</comment>
<sequence>MGWYKRDKDSITTSTSKKKETPDGIWHQCNTCKTTSTVKDLVENLYVCPSCNQHERIGSQEYFEIIFDKKKYTEMFSDIIAHDFLEFTDLKGYQDRLESARKKTELDSAMRVAVGKVDKMEFVIAAMDFGFIGGSMGSVMGEKVSKAIDYCIEHKTPFMIISKSGGARMMESAFSLMQMAKISSKLTQLADAQVPYLSFLTDPTTGGVSASFAMLGDFNFSEPGALIAFAGPRIVKETLKLKELPEGFQRAEFLLDRGFLDFIVERKNLRDRIEDILWILKK</sequence>
<feature type="binding site" evidence="13">
    <location>
        <position position="51"/>
    </location>
    <ligand>
        <name>Zn(2+)</name>
        <dbReference type="ChEBI" id="CHEBI:29105"/>
    </ligand>
</feature>